<dbReference type="PATRIC" id="fig|1273125.3.peg.3020"/>
<accession>R7WJB8</accession>
<keyword evidence="2" id="KW-1185">Reference proteome</keyword>
<comment type="caution">
    <text evidence="1">The sequence shown here is derived from an EMBL/GenBank/DDBJ whole genome shotgun (WGS) entry which is preliminary data.</text>
</comment>
<dbReference type="EMBL" id="APMY01000095">
    <property type="protein sequence ID" value="EOM75381.1"/>
    <property type="molecule type" value="Genomic_DNA"/>
</dbReference>
<sequence length="39" mass="4032">MCRGEEFGEISNRLPGFAAGPAQLAHSSSTGRGLAIVRS</sequence>
<dbReference type="AlphaFoldDB" id="R7WJB8"/>
<proteinExistence type="predicted"/>
<evidence type="ECO:0000313" key="2">
    <source>
        <dbReference type="Proteomes" id="UP000013525"/>
    </source>
</evidence>
<gene>
    <name evidence="1" type="ORF">Rrhod_3179</name>
</gene>
<name>R7WJB8_9NOCA</name>
<dbReference type="Proteomes" id="UP000013525">
    <property type="component" value="Unassembled WGS sequence"/>
</dbReference>
<protein>
    <submittedName>
        <fullName evidence="1">Uncharacterized protein</fullName>
    </submittedName>
</protein>
<evidence type="ECO:0000313" key="1">
    <source>
        <dbReference type="EMBL" id="EOM75381.1"/>
    </source>
</evidence>
<organism evidence="1 2">
    <name type="scientific">Rhodococcus rhodnii LMG 5362</name>
    <dbReference type="NCBI Taxonomy" id="1273125"/>
    <lineage>
        <taxon>Bacteria</taxon>
        <taxon>Bacillati</taxon>
        <taxon>Actinomycetota</taxon>
        <taxon>Actinomycetes</taxon>
        <taxon>Mycobacteriales</taxon>
        <taxon>Nocardiaceae</taxon>
        <taxon>Rhodococcus</taxon>
    </lineage>
</organism>
<reference evidence="1 2" key="1">
    <citation type="journal article" date="2013" name="Genome Announc.">
        <title>Draft Genome Sequence of Rhodococcus rhodnii Strain LMG5362, a Symbiont of Rhodnius prolixus (Hemiptera, Reduviidae, Triatominae), the Principle Vector of Trypanosoma cruzi.</title>
        <authorList>
            <person name="Pachebat J.A."/>
            <person name="van Keulen G."/>
            <person name="Whitten M.M."/>
            <person name="Girdwood S."/>
            <person name="Del Sol R."/>
            <person name="Dyson P.J."/>
            <person name="Facey P.D."/>
        </authorList>
    </citation>
    <scope>NUCLEOTIDE SEQUENCE [LARGE SCALE GENOMIC DNA]</scope>
    <source>
        <strain evidence="1 2">LMG 5362</strain>
    </source>
</reference>